<feature type="region of interest" description="Disordered" evidence="13">
    <location>
        <begin position="222"/>
        <end position="244"/>
    </location>
</feature>
<evidence type="ECO:0000313" key="15">
    <source>
        <dbReference type="Proteomes" id="UP000053328"/>
    </source>
</evidence>
<dbReference type="Proteomes" id="UP000053328">
    <property type="component" value="Unassembled WGS sequence"/>
</dbReference>
<feature type="compositionally biased region" description="Polar residues" evidence="13">
    <location>
        <begin position="87"/>
        <end position="98"/>
    </location>
</feature>
<dbReference type="OrthoDB" id="509901at2759"/>
<keyword evidence="10" id="KW-0406">Ion transport</keyword>
<evidence type="ECO:0000256" key="10">
    <source>
        <dbReference type="ARBA" id="ARBA00023065"/>
    </source>
</evidence>
<keyword evidence="5" id="KW-0813">Transport</keyword>
<dbReference type="InterPro" id="IPR002908">
    <property type="entry name" value="Frataxin/CyaY"/>
</dbReference>
<keyword evidence="11" id="KW-0496">Mitochondrion</keyword>
<evidence type="ECO:0000256" key="2">
    <source>
        <dbReference type="ARBA" id="ARBA00008183"/>
    </source>
</evidence>
<dbReference type="EMBL" id="KN847493">
    <property type="protein sequence ID" value="KIW18224.1"/>
    <property type="molecule type" value="Genomic_DNA"/>
</dbReference>
<keyword evidence="4" id="KW-0409">Iron storage</keyword>
<sequence length="244" mass="25990">MKATSLFRTARAAAATITRSTPTRPSSSLLPSLRRNATSASTPLALRPSALLNPRLLRSCDGPRTFSTSRVSYKGILPESSEPQPPNTDSSPGSSPAQITDAEYHEIADQYLDTLVLALEELSESRTDGLEVEFSAGVLTVTHPQAGTYVINKQPPNKQIWLSSPVSGPKRYDWVVSGAGQHEKEGSEVDAGDDGAGGRWVYLRDNSQLSDLLKKELGVEVTKEDEADAIGGREGPAGQGSSIA</sequence>
<keyword evidence="9" id="KW-0408">Iron</keyword>
<evidence type="ECO:0000313" key="14">
    <source>
        <dbReference type="EMBL" id="KIW18224.1"/>
    </source>
</evidence>
<comment type="similarity">
    <text evidence="2">Belongs to the frataxin family.</text>
</comment>
<dbReference type="FunFam" id="3.30.920.10:FF:000004">
    <property type="entry name" value="Mitochondrial chaperone Frataxin"/>
    <property type="match status" value="1"/>
</dbReference>
<dbReference type="GeneID" id="27329595"/>
<dbReference type="EC" id="1.16.3.1" evidence="3"/>
<keyword evidence="8" id="KW-0560">Oxidoreductase</keyword>
<dbReference type="GO" id="GO:0006826">
    <property type="term" value="P:iron ion transport"/>
    <property type="evidence" value="ECO:0007669"/>
    <property type="project" value="UniProtKB-KW"/>
</dbReference>
<dbReference type="GO" id="GO:0005739">
    <property type="term" value="C:mitochondrion"/>
    <property type="evidence" value="ECO:0007669"/>
    <property type="project" value="UniProtKB-SubCell"/>
</dbReference>
<dbReference type="InterPro" id="IPR017789">
    <property type="entry name" value="Frataxin"/>
</dbReference>
<dbReference type="SMART" id="SM01219">
    <property type="entry name" value="Frataxin_Cyay"/>
    <property type="match status" value="1"/>
</dbReference>
<dbReference type="PROSITE" id="PS50810">
    <property type="entry name" value="FRATAXIN_2"/>
    <property type="match status" value="1"/>
</dbReference>
<dbReference type="HOGENOM" id="CLU_080880_0_0_1"/>
<dbReference type="PANTHER" id="PTHR16821:SF2">
    <property type="entry name" value="FRATAXIN, MITOCHONDRIAL"/>
    <property type="match status" value="1"/>
</dbReference>
<dbReference type="GO" id="GO:0006879">
    <property type="term" value="P:intracellular iron ion homeostasis"/>
    <property type="evidence" value="ECO:0007669"/>
    <property type="project" value="UniProtKB-KW"/>
</dbReference>
<organism evidence="14 15">
    <name type="scientific">Exophiala spinifera</name>
    <dbReference type="NCBI Taxonomy" id="91928"/>
    <lineage>
        <taxon>Eukaryota</taxon>
        <taxon>Fungi</taxon>
        <taxon>Dikarya</taxon>
        <taxon>Ascomycota</taxon>
        <taxon>Pezizomycotina</taxon>
        <taxon>Eurotiomycetes</taxon>
        <taxon>Chaetothyriomycetidae</taxon>
        <taxon>Chaetothyriales</taxon>
        <taxon>Herpotrichiellaceae</taxon>
        <taxon>Exophiala</taxon>
    </lineage>
</organism>
<keyword evidence="15" id="KW-1185">Reference proteome</keyword>
<dbReference type="NCBIfam" id="TIGR03422">
    <property type="entry name" value="mito_frataxin"/>
    <property type="match status" value="1"/>
</dbReference>
<accession>A0A0D2C3K7</accession>
<dbReference type="PANTHER" id="PTHR16821">
    <property type="entry name" value="FRATAXIN"/>
    <property type="match status" value="1"/>
</dbReference>
<dbReference type="STRING" id="91928.A0A0D2C3K7"/>
<dbReference type="GO" id="GO:0004322">
    <property type="term" value="F:ferroxidase activity"/>
    <property type="evidence" value="ECO:0007669"/>
    <property type="project" value="UniProtKB-EC"/>
</dbReference>
<feature type="compositionally biased region" description="Low complexity" evidence="13">
    <location>
        <begin position="16"/>
        <end position="35"/>
    </location>
</feature>
<dbReference type="PROSITE" id="PS01344">
    <property type="entry name" value="FRATAXIN_1"/>
    <property type="match status" value="1"/>
</dbReference>
<dbReference type="GO" id="GO:0008198">
    <property type="term" value="F:ferrous iron binding"/>
    <property type="evidence" value="ECO:0007669"/>
    <property type="project" value="TreeGrafter"/>
</dbReference>
<keyword evidence="6" id="KW-0410">Iron transport</keyword>
<reference evidence="14 15" key="1">
    <citation type="submission" date="2015-01" db="EMBL/GenBank/DDBJ databases">
        <title>The Genome Sequence of Exophiala spinifera CBS89968.</title>
        <authorList>
            <consortium name="The Broad Institute Genomics Platform"/>
            <person name="Cuomo C."/>
            <person name="de Hoog S."/>
            <person name="Gorbushina A."/>
            <person name="Stielow B."/>
            <person name="Teixiera M."/>
            <person name="Abouelleil A."/>
            <person name="Chapman S.B."/>
            <person name="Priest M."/>
            <person name="Young S.K."/>
            <person name="Wortman J."/>
            <person name="Nusbaum C."/>
            <person name="Birren B."/>
        </authorList>
    </citation>
    <scope>NUCLEOTIDE SEQUENCE [LARGE SCALE GENOMIC DNA]</scope>
    <source>
        <strain evidence="14 15">CBS 89968</strain>
    </source>
</reference>
<evidence type="ECO:0000256" key="11">
    <source>
        <dbReference type="ARBA" id="ARBA00023128"/>
    </source>
</evidence>
<dbReference type="Gene3D" id="3.30.920.10">
    <property type="entry name" value="Frataxin/CyaY"/>
    <property type="match status" value="1"/>
</dbReference>
<protein>
    <recommendedName>
        <fullName evidence="3">ferroxidase</fullName>
        <ecNumber evidence="3">1.16.3.1</ecNumber>
    </recommendedName>
</protein>
<dbReference type="NCBIfam" id="TIGR03421">
    <property type="entry name" value="FeS_CyaY"/>
    <property type="match status" value="1"/>
</dbReference>
<dbReference type="GO" id="GO:0016226">
    <property type="term" value="P:iron-sulfur cluster assembly"/>
    <property type="evidence" value="ECO:0007669"/>
    <property type="project" value="InterPro"/>
</dbReference>
<evidence type="ECO:0000256" key="3">
    <source>
        <dbReference type="ARBA" id="ARBA00013107"/>
    </source>
</evidence>
<dbReference type="GO" id="GO:0051537">
    <property type="term" value="F:2 iron, 2 sulfur cluster binding"/>
    <property type="evidence" value="ECO:0007669"/>
    <property type="project" value="TreeGrafter"/>
</dbReference>
<evidence type="ECO:0000256" key="8">
    <source>
        <dbReference type="ARBA" id="ARBA00023002"/>
    </source>
</evidence>
<dbReference type="GO" id="GO:0008199">
    <property type="term" value="F:ferric iron binding"/>
    <property type="evidence" value="ECO:0007669"/>
    <property type="project" value="InterPro"/>
</dbReference>
<evidence type="ECO:0000256" key="4">
    <source>
        <dbReference type="ARBA" id="ARBA00022434"/>
    </source>
</evidence>
<feature type="region of interest" description="Disordered" evidence="13">
    <location>
        <begin position="76"/>
        <end position="98"/>
    </location>
</feature>
<evidence type="ECO:0000256" key="6">
    <source>
        <dbReference type="ARBA" id="ARBA00022496"/>
    </source>
</evidence>
<dbReference type="Pfam" id="PF01491">
    <property type="entry name" value="Frataxin_Cyay"/>
    <property type="match status" value="1"/>
</dbReference>
<feature type="region of interest" description="Disordered" evidence="13">
    <location>
        <begin position="16"/>
        <end position="42"/>
    </location>
</feature>
<dbReference type="PRINTS" id="PR00904">
    <property type="entry name" value="FRATAXIN"/>
</dbReference>
<dbReference type="GO" id="GO:0034986">
    <property type="term" value="F:iron chaperone activity"/>
    <property type="evidence" value="ECO:0007669"/>
    <property type="project" value="TreeGrafter"/>
</dbReference>
<evidence type="ECO:0000256" key="12">
    <source>
        <dbReference type="ARBA" id="ARBA00047990"/>
    </source>
</evidence>
<dbReference type="AlphaFoldDB" id="A0A0D2C3K7"/>
<comment type="catalytic activity">
    <reaction evidence="12">
        <text>4 Fe(2+) + O2 + 4 H(+) = 4 Fe(3+) + 2 H2O</text>
        <dbReference type="Rhea" id="RHEA:11148"/>
        <dbReference type="ChEBI" id="CHEBI:15377"/>
        <dbReference type="ChEBI" id="CHEBI:15378"/>
        <dbReference type="ChEBI" id="CHEBI:15379"/>
        <dbReference type="ChEBI" id="CHEBI:29033"/>
        <dbReference type="ChEBI" id="CHEBI:29034"/>
        <dbReference type="EC" id="1.16.3.1"/>
    </reaction>
</comment>
<gene>
    <name evidence="14" type="ORF">PV08_02512</name>
</gene>
<evidence type="ECO:0000256" key="5">
    <source>
        <dbReference type="ARBA" id="ARBA00022448"/>
    </source>
</evidence>
<evidence type="ECO:0000256" key="13">
    <source>
        <dbReference type="SAM" id="MobiDB-lite"/>
    </source>
</evidence>
<dbReference type="InterPro" id="IPR036524">
    <property type="entry name" value="Frataxin/CyaY_sf"/>
</dbReference>
<dbReference type="InterPro" id="IPR020895">
    <property type="entry name" value="Frataxin_CS"/>
</dbReference>
<proteinExistence type="inferred from homology"/>
<dbReference type="RefSeq" id="XP_016238440.1">
    <property type="nucleotide sequence ID" value="XM_016376870.1"/>
</dbReference>
<evidence type="ECO:0000256" key="1">
    <source>
        <dbReference type="ARBA" id="ARBA00004173"/>
    </source>
</evidence>
<evidence type="ECO:0000256" key="7">
    <source>
        <dbReference type="ARBA" id="ARBA00022946"/>
    </source>
</evidence>
<name>A0A0D2C3K7_9EURO</name>
<comment type="subcellular location">
    <subcellularLocation>
        <location evidence="1">Mitochondrion</location>
    </subcellularLocation>
</comment>
<dbReference type="VEuPathDB" id="FungiDB:PV08_02512"/>
<evidence type="ECO:0000256" key="9">
    <source>
        <dbReference type="ARBA" id="ARBA00023004"/>
    </source>
</evidence>
<keyword evidence="7" id="KW-0809">Transit peptide</keyword>
<dbReference type="SUPFAM" id="SSF55387">
    <property type="entry name" value="Frataxin/Nqo15-like"/>
    <property type="match status" value="1"/>
</dbReference>